<evidence type="ECO:0000313" key="9">
    <source>
        <dbReference type="EMBL" id="GGK23926.1"/>
    </source>
</evidence>
<dbReference type="Pfam" id="PF00704">
    <property type="entry name" value="Glyco_hydro_18"/>
    <property type="match status" value="1"/>
</dbReference>
<evidence type="ECO:0000313" key="10">
    <source>
        <dbReference type="Proteomes" id="UP000612329"/>
    </source>
</evidence>
<dbReference type="EMBL" id="BMNR01000003">
    <property type="protein sequence ID" value="GGK23926.1"/>
    <property type="molecule type" value="Genomic_DNA"/>
</dbReference>
<comment type="similarity">
    <text evidence="7">Belongs to the glycosyl hydrolase 18 family.</text>
</comment>
<dbReference type="PANTHER" id="PTHR11177">
    <property type="entry name" value="CHITINASE"/>
    <property type="match status" value="1"/>
</dbReference>
<dbReference type="InterPro" id="IPR050314">
    <property type="entry name" value="Glycosyl_Hydrlase_18"/>
</dbReference>
<dbReference type="PROSITE" id="PS51910">
    <property type="entry name" value="GH18_2"/>
    <property type="match status" value="1"/>
</dbReference>
<dbReference type="GO" id="GO:0005975">
    <property type="term" value="P:carbohydrate metabolic process"/>
    <property type="evidence" value="ECO:0007669"/>
    <property type="project" value="InterPro"/>
</dbReference>
<evidence type="ECO:0000259" key="8">
    <source>
        <dbReference type="PROSITE" id="PS51910"/>
    </source>
</evidence>
<keyword evidence="10" id="KW-1185">Reference proteome</keyword>
<evidence type="ECO:0000256" key="3">
    <source>
        <dbReference type="ARBA" id="ARBA00022801"/>
    </source>
</evidence>
<evidence type="ECO:0000256" key="6">
    <source>
        <dbReference type="RuleBase" id="RU000489"/>
    </source>
</evidence>
<dbReference type="Gene3D" id="3.10.50.10">
    <property type="match status" value="1"/>
</dbReference>
<dbReference type="AlphaFoldDB" id="A0A8J3BIN4"/>
<dbReference type="GO" id="GO:0006032">
    <property type="term" value="P:chitin catabolic process"/>
    <property type="evidence" value="ECO:0007669"/>
    <property type="project" value="UniProtKB-KW"/>
</dbReference>
<dbReference type="SUPFAM" id="SSF51445">
    <property type="entry name" value="(Trans)glycosidases"/>
    <property type="match status" value="1"/>
</dbReference>
<keyword evidence="4" id="KW-0146">Chitin degradation</keyword>
<proteinExistence type="inferred from homology"/>
<keyword evidence="4" id="KW-0119">Carbohydrate metabolism</keyword>
<accession>A0A8J3BIN4</accession>
<evidence type="ECO:0000256" key="1">
    <source>
        <dbReference type="ARBA" id="ARBA00000822"/>
    </source>
</evidence>
<reference evidence="9" key="2">
    <citation type="submission" date="2020-09" db="EMBL/GenBank/DDBJ databases">
        <authorList>
            <person name="Sun Q."/>
            <person name="Ohkuma M."/>
        </authorList>
    </citation>
    <scope>NUCLEOTIDE SEQUENCE</scope>
    <source>
        <strain evidence="9">JCM 12862</strain>
    </source>
</reference>
<keyword evidence="3 6" id="KW-0378">Hydrolase</keyword>
<dbReference type="GO" id="GO:0008843">
    <property type="term" value="F:endochitinase activity"/>
    <property type="evidence" value="ECO:0007669"/>
    <property type="project" value="UniProtKB-EC"/>
</dbReference>
<dbReference type="PROSITE" id="PS01095">
    <property type="entry name" value="GH18_1"/>
    <property type="match status" value="1"/>
</dbReference>
<dbReference type="InterPro" id="IPR017853">
    <property type="entry name" value="GH"/>
</dbReference>
<organism evidence="9 10">
    <name type="scientific">Yeosuana aromativorans</name>
    <dbReference type="NCBI Taxonomy" id="288019"/>
    <lineage>
        <taxon>Bacteria</taxon>
        <taxon>Pseudomonadati</taxon>
        <taxon>Bacteroidota</taxon>
        <taxon>Flavobacteriia</taxon>
        <taxon>Flavobacteriales</taxon>
        <taxon>Flavobacteriaceae</taxon>
        <taxon>Yeosuana</taxon>
    </lineage>
</organism>
<keyword evidence="5 6" id="KW-0326">Glycosidase</keyword>
<dbReference type="SUPFAM" id="SSF54556">
    <property type="entry name" value="Chitinase insertion domain"/>
    <property type="match status" value="1"/>
</dbReference>
<dbReference type="EC" id="3.2.1.14" evidence="2"/>
<dbReference type="GO" id="GO:0008061">
    <property type="term" value="F:chitin binding"/>
    <property type="evidence" value="ECO:0007669"/>
    <property type="project" value="InterPro"/>
</dbReference>
<dbReference type="Proteomes" id="UP000612329">
    <property type="component" value="Unassembled WGS sequence"/>
</dbReference>
<dbReference type="CDD" id="cd06548">
    <property type="entry name" value="GH18_chitinase"/>
    <property type="match status" value="1"/>
</dbReference>
<dbReference type="RefSeq" id="WP_188652145.1">
    <property type="nucleotide sequence ID" value="NZ_BMNR01000003.1"/>
</dbReference>
<reference evidence="9" key="1">
    <citation type="journal article" date="2014" name="Int. J. Syst. Evol. Microbiol.">
        <title>Complete genome sequence of Corynebacterium casei LMG S-19264T (=DSM 44701T), isolated from a smear-ripened cheese.</title>
        <authorList>
            <consortium name="US DOE Joint Genome Institute (JGI-PGF)"/>
            <person name="Walter F."/>
            <person name="Albersmeier A."/>
            <person name="Kalinowski J."/>
            <person name="Ruckert C."/>
        </authorList>
    </citation>
    <scope>NUCLEOTIDE SEQUENCE</scope>
    <source>
        <strain evidence="9">JCM 12862</strain>
    </source>
</reference>
<evidence type="ECO:0000256" key="2">
    <source>
        <dbReference type="ARBA" id="ARBA00012729"/>
    </source>
</evidence>
<feature type="domain" description="GH18" evidence="8">
    <location>
        <begin position="33"/>
        <end position="378"/>
    </location>
</feature>
<sequence length="379" mass="43180">MIDKYLFSVFFSAMFLTACVNKETRVIVKADNYKIVAYVHGWQDSWGENNEKANQVTHINYAFANIKEGKVVEGNENDTEALKKLNQLKLTNKDLKILISVGGWSWSKNFSDAVLTESSRQKFANSAIDFVIKHNIDGVDLDWEYPGQIGDNNRFRAEDKENFTAILKLLRKKLDSLVNGKKTYLLTVATGANQNYLDHTDMRQAQQYLDYINIMTYDFVTGSSNRTGHHSNLEESKFDLETPKKSSRNSVQEHILAGIPSHKIVLGVPFYGRYWKGVNPKNQGLYQLANGQTGSYGYKAIADSINSKVFTSYWDDSAKAPYVWRDKDSLFITYGNIKSIQYKVDFIKNEKLGGVMFWQFSGDNGDLLKTLADHLKNDN</sequence>
<dbReference type="PANTHER" id="PTHR11177:SF317">
    <property type="entry name" value="CHITINASE 12-RELATED"/>
    <property type="match status" value="1"/>
</dbReference>
<keyword evidence="4" id="KW-0624">Polysaccharide degradation</keyword>
<dbReference type="InterPro" id="IPR001579">
    <property type="entry name" value="Glyco_hydro_18_chit_AS"/>
</dbReference>
<name>A0A8J3BIN4_9FLAO</name>
<protein>
    <recommendedName>
        <fullName evidence="2">chitinase</fullName>
        <ecNumber evidence="2">3.2.1.14</ecNumber>
    </recommendedName>
</protein>
<dbReference type="SMART" id="SM00636">
    <property type="entry name" value="Glyco_18"/>
    <property type="match status" value="1"/>
</dbReference>
<comment type="caution">
    <text evidence="9">The sequence shown here is derived from an EMBL/GenBank/DDBJ whole genome shotgun (WGS) entry which is preliminary data.</text>
</comment>
<dbReference type="InterPro" id="IPR001223">
    <property type="entry name" value="Glyco_hydro18_cat"/>
</dbReference>
<gene>
    <name evidence="9" type="ORF">GCM10007962_17700</name>
</gene>
<dbReference type="InterPro" id="IPR011583">
    <property type="entry name" value="Chitinase_II/V-like_cat"/>
</dbReference>
<evidence type="ECO:0000256" key="7">
    <source>
        <dbReference type="RuleBase" id="RU004453"/>
    </source>
</evidence>
<comment type="catalytic activity">
    <reaction evidence="1">
        <text>Random endo-hydrolysis of N-acetyl-beta-D-glucosaminide (1-&gt;4)-beta-linkages in chitin and chitodextrins.</text>
        <dbReference type="EC" id="3.2.1.14"/>
    </reaction>
</comment>
<evidence type="ECO:0000256" key="4">
    <source>
        <dbReference type="ARBA" id="ARBA00023024"/>
    </source>
</evidence>
<evidence type="ECO:0000256" key="5">
    <source>
        <dbReference type="ARBA" id="ARBA00023295"/>
    </source>
</evidence>
<dbReference type="InterPro" id="IPR029070">
    <property type="entry name" value="Chitinase_insertion_sf"/>
</dbReference>
<dbReference type="Gene3D" id="3.20.20.80">
    <property type="entry name" value="Glycosidases"/>
    <property type="match status" value="1"/>
</dbReference>
<dbReference type="PROSITE" id="PS51257">
    <property type="entry name" value="PROKAR_LIPOPROTEIN"/>
    <property type="match status" value="1"/>
</dbReference>